<organism evidence="8 9">
    <name type="scientific">Fervidicella metallireducens AeB</name>
    <dbReference type="NCBI Taxonomy" id="1403537"/>
    <lineage>
        <taxon>Bacteria</taxon>
        <taxon>Bacillati</taxon>
        <taxon>Bacillota</taxon>
        <taxon>Clostridia</taxon>
        <taxon>Eubacteriales</taxon>
        <taxon>Clostridiaceae</taxon>
        <taxon>Fervidicella</taxon>
    </lineage>
</organism>
<name>A0A017RU72_9CLOT</name>
<dbReference type="CDD" id="cd01317">
    <property type="entry name" value="DHOase_IIa"/>
    <property type="match status" value="1"/>
</dbReference>
<evidence type="ECO:0000256" key="6">
    <source>
        <dbReference type="ARBA" id="ARBA00022975"/>
    </source>
</evidence>
<evidence type="ECO:0000259" key="7">
    <source>
        <dbReference type="Pfam" id="PF01979"/>
    </source>
</evidence>
<dbReference type="GO" id="GO:0006221">
    <property type="term" value="P:pyrimidine nucleotide biosynthetic process"/>
    <property type="evidence" value="ECO:0007669"/>
    <property type="project" value="UniProtKB-KW"/>
</dbReference>
<dbReference type="InterPro" id="IPR011059">
    <property type="entry name" value="Metal-dep_hydrolase_composite"/>
</dbReference>
<dbReference type="InterPro" id="IPR032466">
    <property type="entry name" value="Metal_Hydrolase"/>
</dbReference>
<protein>
    <submittedName>
        <fullName evidence="8">Dihydroorotase</fullName>
    </submittedName>
</protein>
<evidence type="ECO:0000313" key="8">
    <source>
        <dbReference type="EMBL" id="EYE87969.1"/>
    </source>
</evidence>
<comment type="function">
    <text evidence="2">Catalyzes the reversible cyclization of carbamoyl aspartate to dihydroorotate.</text>
</comment>
<dbReference type="InterPro" id="IPR050138">
    <property type="entry name" value="DHOase/Allantoinase_Hydrolase"/>
</dbReference>
<comment type="similarity">
    <text evidence="3">Belongs to the metallo-dependent hydrolases superfamily. DHOase family. Class I DHOase subfamily.</text>
</comment>
<dbReference type="SUPFAM" id="SSF51338">
    <property type="entry name" value="Composite domain of metallo-dependent hydrolases"/>
    <property type="match status" value="1"/>
</dbReference>
<dbReference type="PANTHER" id="PTHR43668">
    <property type="entry name" value="ALLANTOINASE"/>
    <property type="match status" value="1"/>
</dbReference>
<dbReference type="GO" id="GO:0004038">
    <property type="term" value="F:allantoinase activity"/>
    <property type="evidence" value="ECO:0007669"/>
    <property type="project" value="TreeGrafter"/>
</dbReference>
<dbReference type="GO" id="GO:0005737">
    <property type="term" value="C:cytoplasm"/>
    <property type="evidence" value="ECO:0007669"/>
    <property type="project" value="TreeGrafter"/>
</dbReference>
<dbReference type="PROSITE" id="PS00483">
    <property type="entry name" value="DIHYDROOROTASE_2"/>
    <property type="match status" value="1"/>
</dbReference>
<evidence type="ECO:0000256" key="1">
    <source>
        <dbReference type="ARBA" id="ARBA00001947"/>
    </source>
</evidence>
<dbReference type="GO" id="GO:0046872">
    <property type="term" value="F:metal ion binding"/>
    <property type="evidence" value="ECO:0007669"/>
    <property type="project" value="UniProtKB-KW"/>
</dbReference>
<dbReference type="RefSeq" id="WP_035380508.1">
    <property type="nucleotide sequence ID" value="NZ_AZQP01000032.1"/>
</dbReference>
<evidence type="ECO:0000256" key="3">
    <source>
        <dbReference type="ARBA" id="ARBA00010286"/>
    </source>
</evidence>
<dbReference type="Pfam" id="PF01979">
    <property type="entry name" value="Amidohydro_1"/>
    <property type="match status" value="1"/>
</dbReference>
<feature type="domain" description="Amidohydrolase-related" evidence="7">
    <location>
        <begin position="48"/>
        <end position="391"/>
    </location>
</feature>
<dbReference type="InterPro" id="IPR006680">
    <property type="entry name" value="Amidohydro-rel"/>
</dbReference>
<sequence length="398" mass="44241">MELLIKNSRIIDSSQDFVGDVYINNGKIEELGINISKNCKVINGEGLVLLPSFMDLHSHFREPGLTNKEDILSGCLAAVKGGYTGVNLMANTKPVCSSTKIVEYVLEKSKNIGLVDIIQTVSITRDMNGIEIDHLDEINNSVRFISDDGKGVLKSKVMLDAMIKAKEKGITVISHAEDEEITPFSTRLSENVITSRDICLAKFTGCHLHMAHVSTKEAMKEIIEAKKMGYNVTCEVTPHHLALTGEMQYRVNPPLRNIEDIRFLIDAIKNNYVDAIATDHAPHTTEDKINGAPGISGIETSFQVCYTKLVREGHITINKLSELMSRNPARLMGYNKGEIKIGYDGDVVLVDLNYKERIVAERFVSKGKNTPFEGMEFYGGIMKTIKGGRIVYSREDLK</sequence>
<keyword evidence="4" id="KW-0479">Metal-binding</keyword>
<keyword evidence="9" id="KW-1185">Reference proteome</keyword>
<keyword evidence="6" id="KW-0665">Pyrimidine biosynthesis</keyword>
<keyword evidence="5" id="KW-0378">Hydrolase</keyword>
<evidence type="ECO:0000256" key="2">
    <source>
        <dbReference type="ARBA" id="ARBA00002368"/>
    </source>
</evidence>
<dbReference type="EMBL" id="AZQP01000032">
    <property type="protein sequence ID" value="EYE87969.1"/>
    <property type="molecule type" value="Genomic_DNA"/>
</dbReference>
<dbReference type="PANTHER" id="PTHR43668:SF2">
    <property type="entry name" value="ALLANTOINASE"/>
    <property type="match status" value="1"/>
</dbReference>
<dbReference type="AlphaFoldDB" id="A0A017RU72"/>
<comment type="caution">
    <text evidence="8">The sequence shown here is derived from an EMBL/GenBank/DDBJ whole genome shotgun (WGS) entry which is preliminary data.</text>
</comment>
<dbReference type="Proteomes" id="UP000019681">
    <property type="component" value="Unassembled WGS sequence"/>
</dbReference>
<accession>A0A017RU72</accession>
<evidence type="ECO:0000256" key="4">
    <source>
        <dbReference type="ARBA" id="ARBA00022723"/>
    </source>
</evidence>
<dbReference type="NCBIfam" id="TIGR00857">
    <property type="entry name" value="pyrC_multi"/>
    <property type="match status" value="1"/>
</dbReference>
<dbReference type="InterPro" id="IPR002195">
    <property type="entry name" value="Dihydroorotase_CS"/>
</dbReference>
<evidence type="ECO:0000313" key="9">
    <source>
        <dbReference type="Proteomes" id="UP000019681"/>
    </source>
</evidence>
<proteinExistence type="inferred from homology"/>
<dbReference type="GO" id="GO:0004151">
    <property type="term" value="F:dihydroorotase activity"/>
    <property type="evidence" value="ECO:0007669"/>
    <property type="project" value="InterPro"/>
</dbReference>
<evidence type="ECO:0000256" key="5">
    <source>
        <dbReference type="ARBA" id="ARBA00022801"/>
    </source>
</evidence>
<dbReference type="Gene3D" id="3.20.20.140">
    <property type="entry name" value="Metal-dependent hydrolases"/>
    <property type="match status" value="1"/>
</dbReference>
<dbReference type="InterPro" id="IPR004722">
    <property type="entry name" value="DHOase"/>
</dbReference>
<dbReference type="GO" id="GO:0006145">
    <property type="term" value="P:purine nucleobase catabolic process"/>
    <property type="evidence" value="ECO:0007669"/>
    <property type="project" value="TreeGrafter"/>
</dbReference>
<gene>
    <name evidence="8" type="ORF">Q428_10375</name>
</gene>
<reference evidence="8 9" key="1">
    <citation type="journal article" date="2014" name="Genome Announc.">
        <title>Draft Genome Sequence of Fervidicella metallireducens Strain AeBT, an Iron-Reducing Thermoanaerobe from the Great Artesian Basin.</title>
        <authorList>
            <person name="Patel B.K."/>
        </authorList>
    </citation>
    <scope>NUCLEOTIDE SEQUENCE [LARGE SCALE GENOMIC DNA]</scope>
    <source>
        <strain evidence="8 9">AeB</strain>
    </source>
</reference>
<dbReference type="SUPFAM" id="SSF51556">
    <property type="entry name" value="Metallo-dependent hydrolases"/>
    <property type="match status" value="1"/>
</dbReference>
<dbReference type="STRING" id="1403537.Q428_10375"/>
<dbReference type="OrthoDB" id="9765462at2"/>
<comment type="cofactor">
    <cofactor evidence="1">
        <name>Zn(2+)</name>
        <dbReference type="ChEBI" id="CHEBI:29105"/>
    </cofactor>
</comment>